<reference evidence="3 4" key="1">
    <citation type="submission" date="2022-06" db="EMBL/GenBank/DDBJ databases">
        <title>Haloarcula sp. a new haloarchaeum isolate from saline soil.</title>
        <authorList>
            <person name="Strakova D."/>
            <person name="Galisteo C."/>
            <person name="Sanchez-Porro C."/>
            <person name="Ventosa A."/>
        </authorList>
    </citation>
    <scope>NUCLEOTIDE SEQUENCE [LARGE SCALE GENOMIC DNA]</scope>
    <source>
        <strain evidence="3 4">JCM 15760</strain>
    </source>
</reference>
<evidence type="ECO:0000259" key="2">
    <source>
        <dbReference type="Pfam" id="PF26492"/>
    </source>
</evidence>
<dbReference type="RefSeq" id="WP_311241376.1">
    <property type="nucleotide sequence ID" value="NZ_BAABDY010000009.1"/>
</dbReference>
<dbReference type="Pfam" id="PF26492">
    <property type="entry name" value="DUF8160"/>
    <property type="match status" value="1"/>
</dbReference>
<feature type="domain" description="DUF8160" evidence="2">
    <location>
        <begin position="14"/>
        <end position="110"/>
    </location>
</feature>
<protein>
    <recommendedName>
        <fullName evidence="2">DUF8160 domain-containing protein</fullName>
    </recommendedName>
</protein>
<dbReference type="EMBL" id="JAMQCP010000007">
    <property type="protein sequence ID" value="MDS0256017.1"/>
    <property type="molecule type" value="Genomic_DNA"/>
</dbReference>
<dbReference type="InterPro" id="IPR058474">
    <property type="entry name" value="DUF8160"/>
</dbReference>
<feature type="region of interest" description="Disordered" evidence="1">
    <location>
        <begin position="1"/>
        <end position="66"/>
    </location>
</feature>
<gene>
    <name evidence="3" type="ORF">NC662_20170</name>
</gene>
<accession>A0ABU2F694</accession>
<evidence type="ECO:0000313" key="4">
    <source>
        <dbReference type="Proteomes" id="UP001248536"/>
    </source>
</evidence>
<evidence type="ECO:0000313" key="3">
    <source>
        <dbReference type="EMBL" id="MDS0256017.1"/>
    </source>
</evidence>
<evidence type="ECO:0000256" key="1">
    <source>
        <dbReference type="SAM" id="MobiDB-lite"/>
    </source>
</evidence>
<proteinExistence type="predicted"/>
<feature type="compositionally biased region" description="Acidic residues" evidence="1">
    <location>
        <begin position="22"/>
        <end position="52"/>
    </location>
</feature>
<name>A0ABU2F694_HALAR</name>
<dbReference type="Proteomes" id="UP001248536">
    <property type="component" value="Unassembled WGS sequence"/>
</dbReference>
<comment type="caution">
    <text evidence="3">The sequence shown here is derived from an EMBL/GenBank/DDBJ whole genome shotgun (WGS) entry which is preliminary data.</text>
</comment>
<keyword evidence="4" id="KW-1185">Reference proteome</keyword>
<sequence length="129" mass="14914">MSDEDRDDRMKDRLSGRFNAGDDNDDNDDNEENDVVDVVEDNDGNDETDSNDDVAPQQRSVRDTTGRTFYVGEDTLDELDALYKELEFRYYQEYGDDLPKNKQFYPALFEVVVENPELVAEKLGLEPED</sequence>
<organism evidence="3 4">
    <name type="scientific">Haloarcula argentinensis</name>
    <dbReference type="NCBI Taxonomy" id="43776"/>
    <lineage>
        <taxon>Archaea</taxon>
        <taxon>Methanobacteriati</taxon>
        <taxon>Methanobacteriota</taxon>
        <taxon>Stenosarchaea group</taxon>
        <taxon>Halobacteria</taxon>
        <taxon>Halobacteriales</taxon>
        <taxon>Haloarculaceae</taxon>
        <taxon>Haloarcula</taxon>
    </lineage>
</organism>